<organism evidence="1 2">
    <name type="scientific">Aspergillus taichungensis</name>
    <dbReference type="NCBI Taxonomy" id="482145"/>
    <lineage>
        <taxon>Eukaryota</taxon>
        <taxon>Fungi</taxon>
        <taxon>Dikarya</taxon>
        <taxon>Ascomycota</taxon>
        <taxon>Pezizomycotina</taxon>
        <taxon>Eurotiomycetes</taxon>
        <taxon>Eurotiomycetidae</taxon>
        <taxon>Eurotiales</taxon>
        <taxon>Aspergillaceae</taxon>
        <taxon>Aspergillus</taxon>
        <taxon>Aspergillus subgen. Circumdati</taxon>
    </lineage>
</organism>
<keyword evidence="2" id="KW-1185">Reference proteome</keyword>
<proteinExistence type="predicted"/>
<dbReference type="AlphaFoldDB" id="A0A2J5HSR1"/>
<name>A0A2J5HSR1_9EURO</name>
<gene>
    <name evidence="1" type="ORF">BDW42DRAFT_113408</name>
</gene>
<evidence type="ECO:0000313" key="2">
    <source>
        <dbReference type="Proteomes" id="UP000235023"/>
    </source>
</evidence>
<evidence type="ECO:0000313" key="1">
    <source>
        <dbReference type="EMBL" id="PLN80359.1"/>
    </source>
</evidence>
<dbReference type="EMBL" id="KZ559548">
    <property type="protein sequence ID" value="PLN80359.1"/>
    <property type="molecule type" value="Genomic_DNA"/>
</dbReference>
<dbReference type="Proteomes" id="UP000235023">
    <property type="component" value="Unassembled WGS sequence"/>
</dbReference>
<reference evidence="2" key="1">
    <citation type="submission" date="2017-12" db="EMBL/GenBank/DDBJ databases">
        <authorList>
            <consortium name="DOE Joint Genome Institute"/>
            <person name="Mondo S.J."/>
            <person name="Kjaerbolling I."/>
            <person name="Vesth T.C."/>
            <person name="Frisvad J.C."/>
            <person name="Nybo J.L."/>
            <person name="Theobald S."/>
            <person name="Kuo A."/>
            <person name="Bowyer P."/>
            <person name="Matsuda Y."/>
            <person name="Lyhne E.K."/>
            <person name="Kogle M.E."/>
            <person name="Clum A."/>
            <person name="Lipzen A."/>
            <person name="Salamov A."/>
            <person name="Ngan C.Y."/>
            <person name="Daum C."/>
            <person name="Chiniquy J."/>
            <person name="Barry K."/>
            <person name="LaButti K."/>
            <person name="Haridas S."/>
            <person name="Simmons B.A."/>
            <person name="Magnuson J.K."/>
            <person name="Mortensen U.H."/>
            <person name="Larsen T.O."/>
            <person name="Grigoriev I.V."/>
            <person name="Baker S.E."/>
            <person name="Andersen M.R."/>
            <person name="Nordberg H.P."/>
            <person name="Cantor M.N."/>
            <person name="Hua S.X."/>
        </authorList>
    </citation>
    <scope>NUCLEOTIDE SEQUENCE [LARGE SCALE GENOMIC DNA]</scope>
    <source>
        <strain evidence="2">IBT 19404</strain>
    </source>
</reference>
<sequence length="92" mass="10105">MRSFPGSPVFALVSSTSFATHFLFKIRSSQPPQKSHFTDSRITNAAMPLMTPAVLGVLTGHLPLHAKDPIVWKCDLNTSQLGYNQVDFADSE</sequence>
<accession>A0A2J5HSR1</accession>
<protein>
    <submittedName>
        <fullName evidence="1">Uncharacterized protein</fullName>
    </submittedName>
</protein>